<reference evidence="1" key="1">
    <citation type="submission" date="2023-07" db="EMBL/GenBank/DDBJ databases">
        <title>Genome content predicts the carbon catabolic preferences of heterotrophic bacteria.</title>
        <authorList>
            <person name="Gralka M."/>
        </authorList>
    </citation>
    <scope>NUCLEOTIDE SEQUENCE</scope>
    <source>
        <strain evidence="1">I2M16</strain>
    </source>
</reference>
<name>A0AAW7XDG2_9GAMM</name>
<evidence type="ECO:0000313" key="2">
    <source>
        <dbReference type="Proteomes" id="UP001169862"/>
    </source>
</evidence>
<gene>
    <name evidence="1" type="ORF">Q4490_02655</name>
</gene>
<proteinExistence type="predicted"/>
<dbReference type="AlphaFoldDB" id="A0AAW7XDG2"/>
<dbReference type="EMBL" id="JAUOPG010000001">
    <property type="protein sequence ID" value="MDO6452456.1"/>
    <property type="molecule type" value="Genomic_DNA"/>
</dbReference>
<dbReference type="Proteomes" id="UP001169862">
    <property type="component" value="Unassembled WGS sequence"/>
</dbReference>
<organism evidence="1 2">
    <name type="scientific">Neptunomonas phycophila</name>
    <dbReference type="NCBI Taxonomy" id="1572645"/>
    <lineage>
        <taxon>Bacteria</taxon>
        <taxon>Pseudomonadati</taxon>
        <taxon>Pseudomonadota</taxon>
        <taxon>Gammaproteobacteria</taxon>
        <taxon>Oceanospirillales</taxon>
        <taxon>Oceanospirillaceae</taxon>
        <taxon>Neptunomonas</taxon>
    </lineage>
</organism>
<accession>A0AAW7XDG2</accession>
<dbReference type="RefSeq" id="WP_303548451.1">
    <property type="nucleotide sequence ID" value="NZ_JAUOPG010000001.1"/>
</dbReference>
<comment type="caution">
    <text evidence="1">The sequence shown here is derived from an EMBL/GenBank/DDBJ whole genome shotgun (WGS) entry which is preliminary data.</text>
</comment>
<sequence>MKIKKSDVAMAVQWIEVQIAREDSFPFDQTNEKAAKKNLKALKDWRKCTSSVQDIREWADEWLTADNKKRFQEAIVAARSYKADSPINLTKDALKCLEQAAEAAELSPSELIIAHFSQPALDSGSTESGE</sequence>
<evidence type="ECO:0000313" key="1">
    <source>
        <dbReference type="EMBL" id="MDO6452456.1"/>
    </source>
</evidence>
<protein>
    <submittedName>
        <fullName evidence="1">Uncharacterized protein</fullName>
    </submittedName>
</protein>